<gene>
    <name evidence="2" type="ORF">FHR83_001739</name>
</gene>
<dbReference type="Gene3D" id="3.90.1750.20">
    <property type="entry name" value="Putative Large Serine Recombinase, Chain B, Domain 2"/>
    <property type="match status" value="1"/>
</dbReference>
<dbReference type="InterPro" id="IPR011109">
    <property type="entry name" value="DNA_bind_recombinase_dom"/>
</dbReference>
<dbReference type="Proteomes" id="UP000590749">
    <property type="component" value="Unassembled WGS sequence"/>
</dbReference>
<accession>A0A7W5FDA1</accession>
<evidence type="ECO:0000313" key="2">
    <source>
        <dbReference type="EMBL" id="MBB3094090.1"/>
    </source>
</evidence>
<dbReference type="PROSITE" id="PS51737">
    <property type="entry name" value="RECOMBINASE_DNA_BIND"/>
    <property type="match status" value="1"/>
</dbReference>
<dbReference type="InterPro" id="IPR050639">
    <property type="entry name" value="SSR_resolvase"/>
</dbReference>
<dbReference type="GO" id="GO:0000150">
    <property type="term" value="F:DNA strand exchange activity"/>
    <property type="evidence" value="ECO:0007669"/>
    <property type="project" value="InterPro"/>
</dbReference>
<comment type="caution">
    <text evidence="2">The sequence shown here is derived from an EMBL/GenBank/DDBJ whole genome shotgun (WGS) entry which is preliminary data.</text>
</comment>
<organism evidence="2 3">
    <name type="scientific">Actinoplanes campanulatus</name>
    <dbReference type="NCBI Taxonomy" id="113559"/>
    <lineage>
        <taxon>Bacteria</taxon>
        <taxon>Bacillati</taxon>
        <taxon>Actinomycetota</taxon>
        <taxon>Actinomycetes</taxon>
        <taxon>Micromonosporales</taxon>
        <taxon>Micromonosporaceae</taxon>
        <taxon>Actinoplanes</taxon>
    </lineage>
</organism>
<proteinExistence type="predicted"/>
<dbReference type="Pfam" id="PF13408">
    <property type="entry name" value="Zn_ribbon_recom"/>
    <property type="match status" value="1"/>
</dbReference>
<name>A0A7W5FDA1_9ACTN</name>
<feature type="domain" description="Recombinase" evidence="1">
    <location>
        <begin position="180"/>
        <end position="341"/>
    </location>
</feature>
<dbReference type="InterPro" id="IPR025827">
    <property type="entry name" value="Zn_ribbon_recom_dom"/>
</dbReference>
<dbReference type="Pfam" id="PF07508">
    <property type="entry name" value="Recombinase"/>
    <property type="match status" value="1"/>
</dbReference>
<protein>
    <recommendedName>
        <fullName evidence="1">Recombinase domain-containing protein</fullName>
    </recommendedName>
</protein>
<dbReference type="PANTHER" id="PTHR30461:SF23">
    <property type="entry name" value="DNA RECOMBINASE-RELATED"/>
    <property type="match status" value="1"/>
</dbReference>
<keyword evidence="3" id="KW-1185">Reference proteome</keyword>
<sequence>MRNGRAVPEGPRVGNAVSYRIQRRNLARLWTGNGGSHDDRTDRRDGLRLGRPQAARRQGVEGPPDQVVNSAAQHVADVHEVRQPFGVHSALSDGGYPLNRHPDTCGEVGLGEAGCAPMRGGLWVPEVGGPIDPDNEAHDLVMSVFGGMSKGERNRIKVRVRTSMASQTQVEGRFLGGRPPYGYTLANLGPHPNPAKAADGRQLRGLVPDPNTAPVVQRIYTEFLAGNGLYVIAEGLTADGILCPSAYDRARNPHRRGTAWSKSAIRVILTNPRYTGRQVWNKQRTDEVLLDVDDVALGHTTIMRWNPKEKWVISKDIVHTPLIDADTFDQVQQVLQRRGDGPGFEHKQHRSRHIYVFKGRVYCGLCHRKMQGQRSNGEAYYRCRYPEEYALANKIVHPRNVYLRERDIVGPLDDALAAAFRPGRIDRTVAMMAAAQAPEPVESEATRQARVQVANWDAKLTTYRAALEAGADPEVVTGWIKEAQTERAKAARVLNAPPPSRAPQMTPAQITELVAQLGDIGVVLGEADPADRAAVYQQLGVRLTYHPDTQKVRVQAQPVADSHGDLVCVRGGTIPLNCGIPYTFGQVVNECA</sequence>
<reference evidence="2 3" key="1">
    <citation type="submission" date="2020-08" db="EMBL/GenBank/DDBJ databases">
        <title>Genomic Encyclopedia of Type Strains, Phase III (KMG-III): the genomes of soil and plant-associated and newly described type strains.</title>
        <authorList>
            <person name="Whitman W."/>
        </authorList>
    </citation>
    <scope>NUCLEOTIDE SEQUENCE [LARGE SCALE GENOMIC DNA]</scope>
    <source>
        <strain evidence="2 3">CECT 3287</strain>
    </source>
</reference>
<dbReference type="EMBL" id="JACHXF010000002">
    <property type="protein sequence ID" value="MBB3094090.1"/>
    <property type="molecule type" value="Genomic_DNA"/>
</dbReference>
<evidence type="ECO:0000259" key="1">
    <source>
        <dbReference type="PROSITE" id="PS51737"/>
    </source>
</evidence>
<dbReference type="GO" id="GO:0003677">
    <property type="term" value="F:DNA binding"/>
    <property type="evidence" value="ECO:0007669"/>
    <property type="project" value="InterPro"/>
</dbReference>
<dbReference type="AlphaFoldDB" id="A0A7W5FDA1"/>
<dbReference type="InterPro" id="IPR038109">
    <property type="entry name" value="DNA_bind_recomb_sf"/>
</dbReference>
<dbReference type="PANTHER" id="PTHR30461">
    <property type="entry name" value="DNA-INVERTASE FROM LAMBDOID PROPHAGE"/>
    <property type="match status" value="1"/>
</dbReference>
<evidence type="ECO:0000313" key="3">
    <source>
        <dbReference type="Proteomes" id="UP000590749"/>
    </source>
</evidence>